<evidence type="ECO:0000259" key="6">
    <source>
        <dbReference type="Pfam" id="PF21639"/>
    </source>
</evidence>
<protein>
    <submittedName>
        <fullName evidence="7">Origin recognition complex subunit 5-like</fullName>
    </submittedName>
</protein>
<dbReference type="GO" id="GO:0006270">
    <property type="term" value="P:DNA replication initiation"/>
    <property type="evidence" value="ECO:0007669"/>
    <property type="project" value="TreeGrafter"/>
</dbReference>
<dbReference type="SUPFAM" id="SSF52540">
    <property type="entry name" value="P-loop containing nucleoside triphosphate hydrolases"/>
    <property type="match status" value="1"/>
</dbReference>
<keyword evidence="3" id="KW-0539">Nucleus</keyword>
<dbReference type="PANTHER" id="PTHR12705">
    <property type="entry name" value="ORIGIN RECOGNITION COMPLEX SUBUNIT 5"/>
    <property type="match status" value="1"/>
</dbReference>
<dbReference type="Pfam" id="PF13401">
    <property type="entry name" value="AAA_22"/>
    <property type="match status" value="1"/>
</dbReference>
<name>A0A2P6TBV9_CHLSO</name>
<feature type="domain" description="Origin recognition complex subunit 5 C-terminal" evidence="5">
    <location>
        <begin position="331"/>
        <end position="481"/>
    </location>
</feature>
<dbReference type="InterPro" id="IPR048866">
    <property type="entry name" value="ORC5_lid"/>
</dbReference>
<evidence type="ECO:0000259" key="4">
    <source>
        <dbReference type="Pfam" id="PF13401"/>
    </source>
</evidence>
<evidence type="ECO:0000259" key="5">
    <source>
        <dbReference type="Pfam" id="PF14630"/>
    </source>
</evidence>
<sequence length="484" mass="52325">MATTAARTHRPPAGGADAAVALVKQRFAGARDTQIDLLAAELLQSGGLGTGCLVYGPPATGKTAIVRSLLRALGVRHVYVNCPESPRPRALLASVLQQLRGGKRMRESGYDCGVKCDSMADFRLHLPDALGRRGDRAWLVLDNAHRLAGGELLAGLMRAREDAGAEVALLLVGTAPWASGRYLHGTAAELPPKEVAFAAYRPGQLQQIVEYRRRLAQVDSGDLPAFKQFLNAFVPAFCRASNNLLDLEAAVAHLFPLYMQPLREGQQLQAVSLYGRIKEQVQECLRSLALQQGAAAPMAADGVGGEGLADSAAAGGAAGRRACSSGLAFELPYISKFLLLAAYIASRNKPTADRAVFDPTFRKRGRRDAQAHDRQVEAAVEAKLRGPHAFPLERLLQIFHAIYADHDADDEEEEGGQDLEETHRVMQQAEVLQQVSSLVLLRLLEQVSGDVLEGQSYRCNLGDDAATRLADNVRLRLTDYLKLA</sequence>
<comment type="caution">
    <text evidence="7">The sequence shown here is derived from an EMBL/GenBank/DDBJ whole genome shotgun (WGS) entry which is preliminary data.</text>
</comment>
<proteinExistence type="predicted"/>
<evidence type="ECO:0000313" key="8">
    <source>
        <dbReference type="Proteomes" id="UP000239899"/>
    </source>
</evidence>
<dbReference type="Pfam" id="PF14630">
    <property type="entry name" value="ORC5_C"/>
    <property type="match status" value="1"/>
</dbReference>
<dbReference type="InterPro" id="IPR049945">
    <property type="entry name" value="AAA_22"/>
</dbReference>
<dbReference type="Pfam" id="PF21639">
    <property type="entry name" value="ORC5_lid"/>
    <property type="match status" value="1"/>
</dbReference>
<dbReference type="Proteomes" id="UP000239899">
    <property type="component" value="Unassembled WGS sequence"/>
</dbReference>
<reference evidence="7 8" key="1">
    <citation type="journal article" date="2018" name="Plant J.">
        <title>Genome sequences of Chlorella sorokiniana UTEX 1602 and Micractinium conductrix SAG 241.80: implications to maltose excretion by a green alga.</title>
        <authorList>
            <person name="Arriola M.B."/>
            <person name="Velmurugan N."/>
            <person name="Zhang Y."/>
            <person name="Plunkett M.H."/>
            <person name="Hondzo H."/>
            <person name="Barney B.M."/>
        </authorList>
    </citation>
    <scope>NUCLEOTIDE SEQUENCE [LARGE SCALE GENOMIC DNA]</scope>
    <source>
        <strain evidence="8">UTEX 1602</strain>
    </source>
</reference>
<keyword evidence="8" id="KW-1185">Reference proteome</keyword>
<comment type="subcellular location">
    <subcellularLocation>
        <location evidence="1">Nucleus</location>
    </subcellularLocation>
</comment>
<evidence type="ECO:0000313" key="7">
    <source>
        <dbReference type="EMBL" id="PRW18369.1"/>
    </source>
</evidence>
<dbReference type="GO" id="GO:0016887">
    <property type="term" value="F:ATP hydrolysis activity"/>
    <property type="evidence" value="ECO:0007669"/>
    <property type="project" value="InterPro"/>
</dbReference>
<feature type="domain" description="ORC5 lid" evidence="6">
    <location>
        <begin position="227"/>
        <end position="269"/>
    </location>
</feature>
<dbReference type="GO" id="GO:0003688">
    <property type="term" value="F:DNA replication origin binding"/>
    <property type="evidence" value="ECO:0007669"/>
    <property type="project" value="TreeGrafter"/>
</dbReference>
<dbReference type="InterPro" id="IPR047088">
    <property type="entry name" value="ORC5_C"/>
</dbReference>
<dbReference type="GO" id="GO:0005664">
    <property type="term" value="C:nuclear origin of replication recognition complex"/>
    <property type="evidence" value="ECO:0007669"/>
    <property type="project" value="TreeGrafter"/>
</dbReference>
<dbReference type="OrthoDB" id="365981at2759"/>
<evidence type="ECO:0000256" key="1">
    <source>
        <dbReference type="ARBA" id="ARBA00004123"/>
    </source>
</evidence>
<evidence type="ECO:0000256" key="3">
    <source>
        <dbReference type="ARBA" id="ARBA00023242"/>
    </source>
</evidence>
<dbReference type="STRING" id="3076.A0A2P6TBV9"/>
<dbReference type="InterPro" id="IPR027417">
    <property type="entry name" value="P-loop_NTPase"/>
</dbReference>
<accession>A0A2P6TBV9</accession>
<dbReference type="PANTHER" id="PTHR12705:SF0">
    <property type="entry name" value="ORIGIN RECOGNITION COMPLEX SUBUNIT 5"/>
    <property type="match status" value="1"/>
</dbReference>
<dbReference type="Gene3D" id="3.40.50.300">
    <property type="entry name" value="P-loop containing nucleotide triphosphate hydrolases"/>
    <property type="match status" value="1"/>
</dbReference>
<dbReference type="EMBL" id="LHPG02000026">
    <property type="protein sequence ID" value="PRW18369.1"/>
    <property type="molecule type" value="Genomic_DNA"/>
</dbReference>
<evidence type="ECO:0000256" key="2">
    <source>
        <dbReference type="ARBA" id="ARBA00022705"/>
    </source>
</evidence>
<organism evidence="7 8">
    <name type="scientific">Chlorella sorokiniana</name>
    <name type="common">Freshwater green alga</name>
    <dbReference type="NCBI Taxonomy" id="3076"/>
    <lineage>
        <taxon>Eukaryota</taxon>
        <taxon>Viridiplantae</taxon>
        <taxon>Chlorophyta</taxon>
        <taxon>core chlorophytes</taxon>
        <taxon>Trebouxiophyceae</taxon>
        <taxon>Chlorellales</taxon>
        <taxon>Chlorellaceae</taxon>
        <taxon>Chlorella clade</taxon>
        <taxon>Chlorella</taxon>
    </lineage>
</organism>
<dbReference type="AlphaFoldDB" id="A0A2P6TBV9"/>
<keyword evidence="2" id="KW-0235">DNA replication</keyword>
<feature type="domain" description="ORC1/DEAH AAA+ ATPase" evidence="4">
    <location>
        <begin position="52"/>
        <end position="175"/>
    </location>
</feature>
<dbReference type="Gene3D" id="1.10.8.60">
    <property type="match status" value="1"/>
</dbReference>
<gene>
    <name evidence="7" type="ORF">C2E21_9270</name>
</gene>
<dbReference type="InterPro" id="IPR020796">
    <property type="entry name" value="ORC5"/>
</dbReference>